<dbReference type="Pfam" id="PF13460">
    <property type="entry name" value="NAD_binding_10"/>
    <property type="match status" value="1"/>
</dbReference>
<name>A0ABU1JBG8_9MICC</name>
<organism evidence="2 3">
    <name type="scientific">Arthrobacter russicus</name>
    <dbReference type="NCBI Taxonomy" id="172040"/>
    <lineage>
        <taxon>Bacteria</taxon>
        <taxon>Bacillati</taxon>
        <taxon>Actinomycetota</taxon>
        <taxon>Actinomycetes</taxon>
        <taxon>Micrococcales</taxon>
        <taxon>Micrococcaceae</taxon>
        <taxon>Arthrobacter</taxon>
    </lineage>
</organism>
<dbReference type="Proteomes" id="UP001185069">
    <property type="component" value="Unassembled WGS sequence"/>
</dbReference>
<dbReference type="InterPro" id="IPR016040">
    <property type="entry name" value="NAD(P)-bd_dom"/>
</dbReference>
<evidence type="ECO:0000259" key="1">
    <source>
        <dbReference type="Pfam" id="PF13460"/>
    </source>
</evidence>
<dbReference type="InterPro" id="IPR051606">
    <property type="entry name" value="Polyketide_Oxido-like"/>
</dbReference>
<evidence type="ECO:0000313" key="2">
    <source>
        <dbReference type="EMBL" id="MDR6269728.1"/>
    </source>
</evidence>
<dbReference type="EMBL" id="JAVDQF010000001">
    <property type="protein sequence ID" value="MDR6269728.1"/>
    <property type="molecule type" value="Genomic_DNA"/>
</dbReference>
<feature type="domain" description="NAD(P)-binding" evidence="1">
    <location>
        <begin position="7"/>
        <end position="194"/>
    </location>
</feature>
<proteinExistence type="predicted"/>
<evidence type="ECO:0000313" key="3">
    <source>
        <dbReference type="Proteomes" id="UP001185069"/>
    </source>
</evidence>
<dbReference type="Gene3D" id="3.40.50.720">
    <property type="entry name" value="NAD(P)-binding Rossmann-like Domain"/>
    <property type="match status" value="1"/>
</dbReference>
<reference evidence="2 3" key="1">
    <citation type="submission" date="2023-07" db="EMBL/GenBank/DDBJ databases">
        <title>Sequencing the genomes of 1000 actinobacteria strains.</title>
        <authorList>
            <person name="Klenk H.-P."/>
        </authorList>
    </citation>
    <scope>NUCLEOTIDE SEQUENCE [LARGE SCALE GENOMIC DNA]</scope>
    <source>
        <strain evidence="2 3">DSM 14555</strain>
    </source>
</reference>
<dbReference type="RefSeq" id="WP_309798275.1">
    <property type="nucleotide sequence ID" value="NZ_BAAAHY010000005.1"/>
</dbReference>
<dbReference type="PANTHER" id="PTHR43355:SF2">
    <property type="entry name" value="FLAVIN REDUCTASE (NADPH)"/>
    <property type="match status" value="1"/>
</dbReference>
<dbReference type="PANTHER" id="PTHR43355">
    <property type="entry name" value="FLAVIN REDUCTASE (NADPH)"/>
    <property type="match status" value="1"/>
</dbReference>
<gene>
    <name evidence="2" type="ORF">JOE69_001966</name>
</gene>
<dbReference type="InterPro" id="IPR036291">
    <property type="entry name" value="NAD(P)-bd_dom_sf"/>
</dbReference>
<keyword evidence="3" id="KW-1185">Reference proteome</keyword>
<protein>
    <submittedName>
        <fullName evidence="2">NADH-flavin reductase</fullName>
    </submittedName>
</protein>
<dbReference type="SUPFAM" id="SSF51735">
    <property type="entry name" value="NAD(P)-binding Rossmann-fold domains"/>
    <property type="match status" value="1"/>
</dbReference>
<sequence length="205" mass="21494">MKIAIIGATGMVGREITVEALRRGHQVTAASRSGAAVEGAPAATPQALELGDSAALRSLAQSNDVIISATGPSRTGGDHDAWLAQNQQAFDAVGDTRILVVGGAGSLQLPDGSRLVDAPDFPDAYRSEALSAARLLDVLRSQPNRLDWTMLCPSPVITPGERTGNYTTARDEVAGPKISSQDFAVAMLDEVEHPAHRRARFTAAN</sequence>
<accession>A0ABU1JBG8</accession>
<comment type="caution">
    <text evidence="2">The sequence shown here is derived from an EMBL/GenBank/DDBJ whole genome shotgun (WGS) entry which is preliminary data.</text>
</comment>